<evidence type="ECO:0000313" key="2">
    <source>
        <dbReference type="Proteomes" id="UP000260983"/>
    </source>
</evidence>
<gene>
    <name evidence="1" type="ORF">DXB65_08230</name>
</gene>
<organism evidence="1 2">
    <name type="scientific">Bacteroides oleiciplenus</name>
    <dbReference type="NCBI Taxonomy" id="626931"/>
    <lineage>
        <taxon>Bacteria</taxon>
        <taxon>Pseudomonadati</taxon>
        <taxon>Bacteroidota</taxon>
        <taxon>Bacteroidia</taxon>
        <taxon>Bacteroidales</taxon>
        <taxon>Bacteroidaceae</taxon>
        <taxon>Bacteroides</taxon>
    </lineage>
</organism>
<accession>A0A3E5BIP9</accession>
<reference evidence="1 2" key="1">
    <citation type="submission" date="2018-08" db="EMBL/GenBank/DDBJ databases">
        <title>A genome reference for cultivated species of the human gut microbiota.</title>
        <authorList>
            <person name="Zou Y."/>
            <person name="Xue W."/>
            <person name="Luo G."/>
        </authorList>
    </citation>
    <scope>NUCLEOTIDE SEQUENCE [LARGE SCALE GENOMIC DNA]</scope>
    <source>
        <strain evidence="1 2">OM05-15BH</strain>
    </source>
</reference>
<protein>
    <submittedName>
        <fullName evidence="1">Uncharacterized protein</fullName>
    </submittedName>
</protein>
<name>A0A3E5BIP9_9BACE</name>
<proteinExistence type="predicted"/>
<dbReference type="EMBL" id="QSUL01000004">
    <property type="protein sequence ID" value="RGN37472.1"/>
    <property type="molecule type" value="Genomic_DNA"/>
</dbReference>
<sequence length="744" mass="84511">MELKIYNQNGELKLTVNTAASSTWNTELMAENAVSATFTHPFFVALDVNDYVMLNDTKFSINKEYKPKQVSTQEYNYTVKFYGPEHDAERVMFLNLTDGQYELQFYLDDSPAMHLQRWIDNMNRVYGEKRWSIGDVLDAPKKTVEYNNATCWDALSLISDAFEAEWWTDGFKINLTRCERGDRVELGYMQGLTSLTQSENSSDVKFFTRLFPLGSTRNIDRNRYGFSRLQLPNRAKYVDRNTRYGLYEYVEESAFADIYPHYRGTVNTVRQEEKVDENDKKITIYYFDDIGMTFDPNDFEIGGLTKQITFQTGELAGREFEVNYDSKTMEWEIINTYPSETEQIPGKNLIPALGDEYIPWNFSLPTGLEKEAEVAYETAVNSYLEKYSEDMSKYGGETDYTYIDKNNIPLQLGQNVRLLSDKFFDEGFSDTRITKVTRKLDNLSMATIECTNMVGKGWKRTVDASLAQLQYVMSSGSNPSSGSSSSTSIDVSDKLKKNIVVNSNDVGYFKKKDVLLAGQTWETIFRKMLYKPMGGELSSSISTSDKVEYGTKQGRITYTATRNGQGEMTKAFHDEDEGKKLVFSAESQGIQTAVLTLSGTYTKRETHRATVVYASSDILPEKILNNTITVNVYRRWFAGVVDSEPKTSAQVRALGSSGLYTGKGEYSFTATNWKMIAICLPEGDITSLEIKGIQGNIIWDTGLVSGPKEIPVKDLNSSTETNYKMWIMNTQLVNDTTNHITLNT</sequence>
<dbReference type="AlphaFoldDB" id="A0A3E5BIP9"/>
<dbReference type="Proteomes" id="UP000260983">
    <property type="component" value="Unassembled WGS sequence"/>
</dbReference>
<dbReference type="RefSeq" id="WP_117723886.1">
    <property type="nucleotide sequence ID" value="NZ_QSUL01000004.1"/>
</dbReference>
<comment type="caution">
    <text evidence="1">The sequence shown here is derived from an EMBL/GenBank/DDBJ whole genome shotgun (WGS) entry which is preliminary data.</text>
</comment>
<evidence type="ECO:0000313" key="1">
    <source>
        <dbReference type="EMBL" id="RGN37472.1"/>
    </source>
</evidence>